<evidence type="ECO:0000256" key="6">
    <source>
        <dbReference type="ARBA" id="ARBA00022723"/>
    </source>
</evidence>
<evidence type="ECO:0000256" key="2">
    <source>
        <dbReference type="ARBA" id="ARBA00005061"/>
    </source>
</evidence>
<dbReference type="SUPFAM" id="SSF55620">
    <property type="entry name" value="Tetrahydrobiopterin biosynthesis enzymes-like"/>
    <property type="match status" value="1"/>
</dbReference>
<comment type="caution">
    <text evidence="11">The sequence shown here is derived from an EMBL/GenBank/DDBJ whole genome shotgun (WGS) entry which is preliminary data.</text>
</comment>
<evidence type="ECO:0000313" key="11">
    <source>
        <dbReference type="EMBL" id="KGF44356.1"/>
    </source>
</evidence>
<keyword evidence="7" id="KW-0862">Zinc</keyword>
<evidence type="ECO:0000256" key="1">
    <source>
        <dbReference type="ARBA" id="ARBA00001947"/>
    </source>
</evidence>
<comment type="pathway">
    <text evidence="2">Purine metabolism; 7-cyano-7-deazaguanine biosynthesis.</text>
</comment>
<evidence type="ECO:0000256" key="10">
    <source>
        <dbReference type="ARBA" id="ARBA00048807"/>
    </source>
</evidence>
<dbReference type="PANTHER" id="PTHR12589:SF7">
    <property type="entry name" value="6-PYRUVOYL TETRAHYDROBIOPTERIN SYNTHASE"/>
    <property type="match status" value="1"/>
</dbReference>
<proteinExistence type="inferred from homology"/>
<keyword evidence="6" id="KW-0479">Metal-binding</keyword>
<sequence>MTRIIIERYHDISCGHRVVGHENKCKHLHGHNYRFTFTLEADKLDDLGRVIDFGIVKTLLCQWLEDHYDHKFLMWQDDPFLPTLLELSQESMVVVPFNPTAENIAQHFLVNIAPTLLHGTGVRLIQCKLEETRKCSATVML</sequence>
<evidence type="ECO:0000256" key="3">
    <source>
        <dbReference type="ARBA" id="ARBA00008900"/>
    </source>
</evidence>
<dbReference type="OrthoDB" id="9804698at2"/>
<dbReference type="Proteomes" id="UP000029525">
    <property type="component" value="Unassembled WGS sequence"/>
</dbReference>
<evidence type="ECO:0000256" key="9">
    <source>
        <dbReference type="ARBA" id="ARBA00031449"/>
    </source>
</evidence>
<dbReference type="Gene3D" id="3.30.479.10">
    <property type="entry name" value="6-pyruvoyl tetrahydropterin synthase/QueD"/>
    <property type="match status" value="1"/>
</dbReference>
<dbReference type="EMBL" id="JRNQ01000041">
    <property type="protein sequence ID" value="KGF44356.1"/>
    <property type="molecule type" value="Genomic_DNA"/>
</dbReference>
<protein>
    <recommendedName>
        <fullName evidence="5">6-carboxy-5,6,7,8-tetrahydropterin synthase</fullName>
        <ecNumber evidence="4">4.1.2.50</ecNumber>
    </recommendedName>
    <alternativeName>
        <fullName evidence="9">Queuosine biosynthesis protein QueD</fullName>
    </alternativeName>
</protein>
<dbReference type="EC" id="4.1.2.50" evidence="4"/>
<dbReference type="GO" id="GO:0070497">
    <property type="term" value="F:6-carboxytetrahydropterin synthase activity"/>
    <property type="evidence" value="ECO:0007669"/>
    <property type="project" value="UniProtKB-EC"/>
</dbReference>
<gene>
    <name evidence="11" type="ORF">HMPREF0647_06970</name>
</gene>
<dbReference type="PANTHER" id="PTHR12589">
    <property type="entry name" value="PYRUVOYL TETRAHYDROBIOPTERIN SYNTHASE"/>
    <property type="match status" value="1"/>
</dbReference>
<evidence type="ECO:0000313" key="12">
    <source>
        <dbReference type="Proteomes" id="UP000029525"/>
    </source>
</evidence>
<dbReference type="GO" id="GO:0046872">
    <property type="term" value="F:metal ion binding"/>
    <property type="evidence" value="ECO:0007669"/>
    <property type="project" value="UniProtKB-KW"/>
</dbReference>
<name>A0A096ACV1_9BACT</name>
<comment type="similarity">
    <text evidence="3">Belongs to the PTPS family. QueD subfamily.</text>
</comment>
<organism evidence="11 12">
    <name type="scientific">Prevotella bivia DNF00320</name>
    <dbReference type="NCBI Taxonomy" id="1401068"/>
    <lineage>
        <taxon>Bacteria</taxon>
        <taxon>Pseudomonadati</taxon>
        <taxon>Bacteroidota</taxon>
        <taxon>Bacteroidia</taxon>
        <taxon>Bacteroidales</taxon>
        <taxon>Prevotellaceae</taxon>
        <taxon>Prevotella</taxon>
    </lineage>
</organism>
<evidence type="ECO:0000256" key="7">
    <source>
        <dbReference type="ARBA" id="ARBA00022833"/>
    </source>
</evidence>
<dbReference type="AlphaFoldDB" id="A0A096ACV1"/>
<accession>A0A096ACV1</accession>
<keyword evidence="8" id="KW-0456">Lyase</keyword>
<evidence type="ECO:0000256" key="8">
    <source>
        <dbReference type="ARBA" id="ARBA00023239"/>
    </source>
</evidence>
<comment type="catalytic activity">
    <reaction evidence="10">
        <text>7,8-dihydroneopterin 3'-triphosphate + H2O = 6-carboxy-5,6,7,8-tetrahydropterin + triphosphate + acetaldehyde + 2 H(+)</text>
        <dbReference type="Rhea" id="RHEA:27966"/>
        <dbReference type="ChEBI" id="CHEBI:15343"/>
        <dbReference type="ChEBI" id="CHEBI:15377"/>
        <dbReference type="ChEBI" id="CHEBI:15378"/>
        <dbReference type="ChEBI" id="CHEBI:18036"/>
        <dbReference type="ChEBI" id="CHEBI:58462"/>
        <dbReference type="ChEBI" id="CHEBI:61032"/>
        <dbReference type="EC" id="4.1.2.50"/>
    </reaction>
</comment>
<dbReference type="InterPro" id="IPR038418">
    <property type="entry name" value="6-PTP_synth/QueD_sf"/>
</dbReference>
<dbReference type="UniPathway" id="UPA00391"/>
<evidence type="ECO:0000256" key="5">
    <source>
        <dbReference type="ARBA" id="ARBA00018141"/>
    </source>
</evidence>
<reference evidence="11 12" key="1">
    <citation type="submission" date="2014-07" db="EMBL/GenBank/DDBJ databases">
        <authorList>
            <person name="McCorrison J."/>
            <person name="Sanka R."/>
            <person name="Torralba M."/>
            <person name="Gillis M."/>
            <person name="Haft D.H."/>
            <person name="Methe B."/>
            <person name="Sutton G."/>
            <person name="Nelson K.E."/>
        </authorList>
    </citation>
    <scope>NUCLEOTIDE SEQUENCE [LARGE SCALE GENOMIC DNA]</scope>
    <source>
        <strain evidence="11 12">DNF00320</strain>
    </source>
</reference>
<evidence type="ECO:0000256" key="4">
    <source>
        <dbReference type="ARBA" id="ARBA00012982"/>
    </source>
</evidence>
<comment type="cofactor">
    <cofactor evidence="1">
        <name>Zn(2+)</name>
        <dbReference type="ChEBI" id="CHEBI:29105"/>
    </cofactor>
</comment>
<dbReference type="Pfam" id="PF01242">
    <property type="entry name" value="PTPS"/>
    <property type="match status" value="1"/>
</dbReference>
<dbReference type="InterPro" id="IPR007115">
    <property type="entry name" value="6-PTP_synth/QueD"/>
</dbReference>
<dbReference type="RefSeq" id="WP_036867305.1">
    <property type="nucleotide sequence ID" value="NZ_JRNQ01000041.1"/>
</dbReference>